<comment type="caution">
    <text evidence="1">The sequence shown here is derived from an EMBL/GenBank/DDBJ whole genome shotgun (WGS) entry which is preliminary data.</text>
</comment>
<accession>A0ABQ5IX65</accession>
<dbReference type="Proteomes" id="UP001151760">
    <property type="component" value="Unassembled WGS sequence"/>
</dbReference>
<gene>
    <name evidence="1" type="ORF">Tco_1114390</name>
</gene>
<protein>
    <submittedName>
        <fullName evidence="1">Uncharacterized protein</fullName>
    </submittedName>
</protein>
<proteinExistence type="predicted"/>
<name>A0ABQ5IX65_9ASTR</name>
<sequence>MAATKAIEYDPQCGDLTIESVTFHINNFVGNVNYPQSALAYKEIFKFLMNCPLAEAFIKTPSVLYQNFLREFWCTAIFFDLNPPTNDFEVRPLKEYKIKFTVMNGKNLLTLDFKTYCEASGLDYNKGTYASHPSHEAVM</sequence>
<evidence type="ECO:0000313" key="2">
    <source>
        <dbReference type="Proteomes" id="UP001151760"/>
    </source>
</evidence>
<dbReference type="EMBL" id="BQNB010021212">
    <property type="protein sequence ID" value="GJU04052.1"/>
    <property type="molecule type" value="Genomic_DNA"/>
</dbReference>
<evidence type="ECO:0000313" key="1">
    <source>
        <dbReference type="EMBL" id="GJU04052.1"/>
    </source>
</evidence>
<reference evidence="1" key="1">
    <citation type="journal article" date="2022" name="Int. J. Mol. Sci.">
        <title>Draft Genome of Tanacetum Coccineum: Genomic Comparison of Closely Related Tanacetum-Family Plants.</title>
        <authorList>
            <person name="Yamashiro T."/>
            <person name="Shiraishi A."/>
            <person name="Nakayama K."/>
            <person name="Satake H."/>
        </authorList>
    </citation>
    <scope>NUCLEOTIDE SEQUENCE</scope>
</reference>
<reference evidence="1" key="2">
    <citation type="submission" date="2022-01" db="EMBL/GenBank/DDBJ databases">
        <authorList>
            <person name="Yamashiro T."/>
            <person name="Shiraishi A."/>
            <person name="Satake H."/>
            <person name="Nakayama K."/>
        </authorList>
    </citation>
    <scope>NUCLEOTIDE SEQUENCE</scope>
</reference>
<organism evidence="1 2">
    <name type="scientific">Tanacetum coccineum</name>
    <dbReference type="NCBI Taxonomy" id="301880"/>
    <lineage>
        <taxon>Eukaryota</taxon>
        <taxon>Viridiplantae</taxon>
        <taxon>Streptophyta</taxon>
        <taxon>Embryophyta</taxon>
        <taxon>Tracheophyta</taxon>
        <taxon>Spermatophyta</taxon>
        <taxon>Magnoliopsida</taxon>
        <taxon>eudicotyledons</taxon>
        <taxon>Gunneridae</taxon>
        <taxon>Pentapetalae</taxon>
        <taxon>asterids</taxon>
        <taxon>campanulids</taxon>
        <taxon>Asterales</taxon>
        <taxon>Asteraceae</taxon>
        <taxon>Asteroideae</taxon>
        <taxon>Anthemideae</taxon>
        <taxon>Anthemidinae</taxon>
        <taxon>Tanacetum</taxon>
    </lineage>
</organism>
<keyword evidence="2" id="KW-1185">Reference proteome</keyword>